<feature type="signal peptide" evidence="12">
    <location>
        <begin position="1"/>
        <end position="23"/>
    </location>
</feature>
<name>A0ABU1GWE0_9GAMM</name>
<keyword evidence="7 12" id="KW-0732">Signal</keyword>
<dbReference type="Gene3D" id="2.40.160.10">
    <property type="entry name" value="Porin"/>
    <property type="match status" value="1"/>
</dbReference>
<keyword evidence="6" id="KW-0812">Transmembrane</keyword>
<evidence type="ECO:0000256" key="3">
    <source>
        <dbReference type="ARBA" id="ARBA00011233"/>
    </source>
</evidence>
<dbReference type="PANTHER" id="PTHR34501">
    <property type="entry name" value="PROTEIN YDDL-RELATED"/>
    <property type="match status" value="1"/>
</dbReference>
<organism evidence="14 15">
    <name type="scientific">Larsenimonas suaedae</name>
    <dbReference type="NCBI Taxonomy" id="1851019"/>
    <lineage>
        <taxon>Bacteria</taxon>
        <taxon>Pseudomonadati</taxon>
        <taxon>Pseudomonadota</taxon>
        <taxon>Gammaproteobacteria</taxon>
        <taxon>Oceanospirillales</taxon>
        <taxon>Halomonadaceae</taxon>
        <taxon>Larsenimonas</taxon>
    </lineage>
</organism>
<keyword evidence="8" id="KW-0406">Ion transport</keyword>
<comment type="similarity">
    <text evidence="2">Belongs to the Gram-negative porin family.</text>
</comment>
<gene>
    <name evidence="14" type="ORF">QC825_09830</name>
</gene>
<keyword evidence="9" id="KW-0626">Porin</keyword>
<comment type="subunit">
    <text evidence="3">Homotrimer.</text>
</comment>
<evidence type="ECO:0000259" key="13">
    <source>
        <dbReference type="Pfam" id="PF13609"/>
    </source>
</evidence>
<evidence type="ECO:0000256" key="6">
    <source>
        <dbReference type="ARBA" id="ARBA00022692"/>
    </source>
</evidence>
<dbReference type="EMBL" id="JARWAO010000005">
    <property type="protein sequence ID" value="MDR5896370.1"/>
    <property type="molecule type" value="Genomic_DNA"/>
</dbReference>
<dbReference type="InterPro" id="IPR050298">
    <property type="entry name" value="Gram-neg_bact_OMP"/>
</dbReference>
<evidence type="ECO:0000313" key="14">
    <source>
        <dbReference type="EMBL" id="MDR5896370.1"/>
    </source>
</evidence>
<evidence type="ECO:0000256" key="2">
    <source>
        <dbReference type="ARBA" id="ARBA00007539"/>
    </source>
</evidence>
<dbReference type="Pfam" id="PF13609">
    <property type="entry name" value="Porin_4"/>
    <property type="match status" value="1"/>
</dbReference>
<dbReference type="PANTHER" id="PTHR34501:SF9">
    <property type="entry name" value="MAJOR OUTER MEMBRANE PROTEIN P.IA"/>
    <property type="match status" value="1"/>
</dbReference>
<reference evidence="14 15" key="1">
    <citation type="submission" date="2023-04" db="EMBL/GenBank/DDBJ databases">
        <title>A long-awaited taxogenomic arrangement of the family Halomonadaceae.</title>
        <authorList>
            <person name="De La Haba R."/>
            <person name="Chuvochina M."/>
            <person name="Wittouck S."/>
            <person name="Arahal D.R."/>
            <person name="Sanchez-Porro C."/>
            <person name="Hugenholtz P."/>
            <person name="Ventosa A."/>
        </authorList>
    </citation>
    <scope>NUCLEOTIDE SEQUENCE [LARGE SCALE GENOMIC DNA]</scope>
    <source>
        <strain evidence="14 15">DSM 22428</strain>
    </source>
</reference>
<evidence type="ECO:0000256" key="1">
    <source>
        <dbReference type="ARBA" id="ARBA00004571"/>
    </source>
</evidence>
<evidence type="ECO:0000313" key="15">
    <source>
        <dbReference type="Proteomes" id="UP001269375"/>
    </source>
</evidence>
<dbReference type="InterPro" id="IPR033900">
    <property type="entry name" value="Gram_neg_porin_domain"/>
</dbReference>
<evidence type="ECO:0000256" key="9">
    <source>
        <dbReference type="ARBA" id="ARBA00023114"/>
    </source>
</evidence>
<evidence type="ECO:0000256" key="10">
    <source>
        <dbReference type="ARBA" id="ARBA00023136"/>
    </source>
</evidence>
<feature type="chain" id="PRO_5046235271" evidence="12">
    <location>
        <begin position="24"/>
        <end position="379"/>
    </location>
</feature>
<keyword evidence="5" id="KW-1134">Transmembrane beta strand</keyword>
<keyword evidence="15" id="KW-1185">Reference proteome</keyword>
<comment type="subcellular location">
    <subcellularLocation>
        <location evidence="1">Cell outer membrane</location>
        <topology evidence="1">Multi-pass membrane protein</topology>
    </subcellularLocation>
</comment>
<dbReference type="Proteomes" id="UP001269375">
    <property type="component" value="Unassembled WGS sequence"/>
</dbReference>
<dbReference type="CDD" id="cd00342">
    <property type="entry name" value="gram_neg_porins"/>
    <property type="match status" value="1"/>
</dbReference>
<keyword evidence="11" id="KW-0998">Cell outer membrane</keyword>
<dbReference type="InterPro" id="IPR001897">
    <property type="entry name" value="Porin_gammaproteobac"/>
</dbReference>
<keyword evidence="4" id="KW-0813">Transport</keyword>
<proteinExistence type="inferred from homology"/>
<dbReference type="RefSeq" id="WP_251593936.1">
    <property type="nucleotide sequence ID" value="NZ_JAMLJI010000003.1"/>
</dbReference>
<evidence type="ECO:0000256" key="7">
    <source>
        <dbReference type="ARBA" id="ARBA00022729"/>
    </source>
</evidence>
<evidence type="ECO:0000256" key="8">
    <source>
        <dbReference type="ARBA" id="ARBA00023065"/>
    </source>
</evidence>
<keyword evidence="10" id="KW-0472">Membrane</keyword>
<dbReference type="SUPFAM" id="SSF56935">
    <property type="entry name" value="Porins"/>
    <property type="match status" value="1"/>
</dbReference>
<dbReference type="InterPro" id="IPR023614">
    <property type="entry name" value="Porin_dom_sf"/>
</dbReference>
<evidence type="ECO:0000256" key="12">
    <source>
        <dbReference type="SAM" id="SignalP"/>
    </source>
</evidence>
<sequence>MKKTLLATAIAGVLGVAATGAQAATVYNQDGSKLDLYGNVQLGLRNIDNGDSTESDLFDNGSTLGVKGEHVLDNGLTAYFRAEFEFEADKQKGAYANYESGDGGNNSGLTTGDQAYVGLTGNFGDLRVGSWDSLFDDWIADPVSNNEYFDMTDEQSDLVGSEYESDKITYTSPMFGGLQFAIGTQYKGDGEAADNSPVNNDLNDGTGQFVLDDDSSASLFGGLRYTVGGLTLAASYDNLNNFKFQPGTGGERDYGDLFGLNVAYTINTLRVAVKASRLDADWNDNADVNRYGIGARWGYGKGDIYGAYQYVDAEGDAVATLDPRGFNGIGNQSDETYNEAMIGATYNLSNQMYVWVEGAVYDRQDDANNGVATGVAYSF</sequence>
<feature type="domain" description="Porin" evidence="13">
    <location>
        <begin position="13"/>
        <end position="365"/>
    </location>
</feature>
<evidence type="ECO:0000256" key="5">
    <source>
        <dbReference type="ARBA" id="ARBA00022452"/>
    </source>
</evidence>
<protein>
    <submittedName>
        <fullName evidence="14">Porin</fullName>
    </submittedName>
</protein>
<evidence type="ECO:0000256" key="11">
    <source>
        <dbReference type="ARBA" id="ARBA00023237"/>
    </source>
</evidence>
<dbReference type="PRINTS" id="PR00183">
    <property type="entry name" value="ECOLIPORIN"/>
</dbReference>
<accession>A0ABU1GWE0</accession>
<comment type="caution">
    <text evidence="14">The sequence shown here is derived from an EMBL/GenBank/DDBJ whole genome shotgun (WGS) entry which is preliminary data.</text>
</comment>
<evidence type="ECO:0000256" key="4">
    <source>
        <dbReference type="ARBA" id="ARBA00022448"/>
    </source>
</evidence>